<keyword evidence="5" id="KW-0175">Coiled coil</keyword>
<dbReference type="SMART" id="SM00291">
    <property type="entry name" value="ZnF_ZZ"/>
    <property type="match status" value="1"/>
</dbReference>
<feature type="domain" description="ZZ-type" evidence="7">
    <location>
        <begin position="220"/>
        <end position="276"/>
    </location>
</feature>
<keyword evidence="3" id="KW-0862">Zinc</keyword>
<sequence>MDMDSIEGLNEVRPAVYRTAMKLRSLQKLCHMHVVTLRELIPALCSLGGARDTGAGLSEQEVRQCINRMFQSVSQEVPGQVSAEAPEQTCRLLYRLFDRGQTGAVCRRSVESALISLSADTLSAKHKALVHLAERCSGRESGTVSRSGLRVVLQDLSQVPAVVQENHVFGSAETAVRSCFSGVLSACVCEEHVLSWLQCEPCLLLWLPTLYRLSVSENVTHSVCCHTCKAYPITGLRYRCMKCVNLHLCQTCFLTERHTKKHKSSHPVLEHCTQPSWKESLASLAYSARHALLPRRYTDMEAERRRCLIRAGSRGEPQTSFTTPDPSPQSAAEDRAPPTNPPQLLATPPAVRPRKASKALQTEEEQEEAQPQRRDSVLIKDIKDLQRDKRLLERELQVWRVTVQSEQGSLEYRCSEMEANMETLRQHNLRLQDMMSQALSMSGTHADIMPHANVIPHAKYRPERDIACPVESQSSASSSGSREREEEEEEREEEDKCCTAKMQRNEMKTEEQRGDDEEEEQTETDSVTQTHTPTITSNPQPCYGQVTGPMKDQSVSEEEYSGMCSLAEEERLCELVQRLISELSLHTYTHTDYRRELELLEAAEEVRDSVCHLVYAVNTHSVPNEHTSCPILLHNHVSRRLL</sequence>
<dbReference type="RefSeq" id="XP_042175387.1">
    <property type="nucleotide sequence ID" value="XM_042319453.1"/>
</dbReference>
<dbReference type="Proteomes" id="UP000694402">
    <property type="component" value="Unassembled WGS sequence"/>
</dbReference>
<dbReference type="GO" id="GO:0008270">
    <property type="term" value="F:zinc ion binding"/>
    <property type="evidence" value="ECO:0007669"/>
    <property type="project" value="UniProtKB-KW"/>
</dbReference>
<keyword evidence="9" id="KW-1185">Reference proteome</keyword>
<dbReference type="Ensembl" id="ENSOTST00005052276.2">
    <property type="protein sequence ID" value="ENSOTSP00005048099.2"/>
    <property type="gene ID" value="ENSOTSG00005023243.2"/>
</dbReference>
<evidence type="ECO:0000256" key="1">
    <source>
        <dbReference type="ARBA" id="ARBA00022723"/>
    </source>
</evidence>
<feature type="compositionally biased region" description="Basic and acidic residues" evidence="6">
    <location>
        <begin position="494"/>
        <end position="512"/>
    </location>
</feature>
<feature type="coiled-coil region" evidence="5">
    <location>
        <begin position="382"/>
        <end position="434"/>
    </location>
</feature>
<dbReference type="InterPro" id="IPR015153">
    <property type="entry name" value="EF-hand_dom_typ1"/>
</dbReference>
<evidence type="ECO:0000256" key="3">
    <source>
        <dbReference type="ARBA" id="ARBA00022833"/>
    </source>
</evidence>
<evidence type="ECO:0000256" key="6">
    <source>
        <dbReference type="SAM" id="MobiDB-lite"/>
    </source>
</evidence>
<reference evidence="8" key="1">
    <citation type="submission" date="2025-08" db="UniProtKB">
        <authorList>
            <consortium name="Ensembl"/>
        </authorList>
    </citation>
    <scope>IDENTIFICATION</scope>
</reference>
<feature type="compositionally biased region" description="Polar residues" evidence="6">
    <location>
        <begin position="316"/>
        <end position="330"/>
    </location>
</feature>
<accession>A0A8C8GFL5</accession>
<evidence type="ECO:0000256" key="5">
    <source>
        <dbReference type="SAM" id="Coils"/>
    </source>
</evidence>
<dbReference type="Pfam" id="PF09069">
    <property type="entry name" value="EF-hand_3"/>
    <property type="match status" value="1"/>
</dbReference>
<evidence type="ECO:0000259" key="7">
    <source>
        <dbReference type="PROSITE" id="PS50135"/>
    </source>
</evidence>
<dbReference type="AlphaFoldDB" id="A0A8C8GFL5"/>
<dbReference type="PROSITE" id="PS50135">
    <property type="entry name" value="ZF_ZZ_2"/>
    <property type="match status" value="1"/>
</dbReference>
<gene>
    <name evidence="8" type="primary">DYTN</name>
</gene>
<keyword evidence="1" id="KW-0479">Metal-binding</keyword>
<evidence type="ECO:0000313" key="8">
    <source>
        <dbReference type="Ensembl" id="ENSOTSP00005048099.2"/>
    </source>
</evidence>
<feature type="compositionally biased region" description="Polar residues" evidence="6">
    <location>
        <begin position="531"/>
        <end position="540"/>
    </location>
</feature>
<dbReference type="InterPro" id="IPR000433">
    <property type="entry name" value="Znf_ZZ"/>
</dbReference>
<name>A0A8C8GFL5_ONCTS</name>
<feature type="compositionally biased region" description="Low complexity" evidence="6">
    <location>
        <begin position="471"/>
        <end position="480"/>
    </location>
</feature>
<dbReference type="GO" id="GO:0099536">
    <property type="term" value="P:synaptic signaling"/>
    <property type="evidence" value="ECO:0007669"/>
    <property type="project" value="TreeGrafter"/>
</dbReference>
<protein>
    <recommendedName>
        <fullName evidence="7">ZZ-type domain-containing protein</fullName>
    </recommendedName>
</protein>
<dbReference type="GO" id="GO:0045202">
    <property type="term" value="C:synapse"/>
    <property type="evidence" value="ECO:0007669"/>
    <property type="project" value="GOC"/>
</dbReference>
<evidence type="ECO:0000256" key="2">
    <source>
        <dbReference type="ARBA" id="ARBA00022771"/>
    </source>
</evidence>
<feature type="compositionally biased region" description="Acidic residues" evidence="6">
    <location>
        <begin position="513"/>
        <end position="523"/>
    </location>
</feature>
<evidence type="ECO:0000313" key="9">
    <source>
        <dbReference type="Proteomes" id="UP000694402"/>
    </source>
</evidence>
<keyword evidence="2 4" id="KW-0863">Zinc-finger</keyword>
<proteinExistence type="predicted"/>
<dbReference type="Pfam" id="PF09068">
    <property type="entry name" value="EF-hand_2"/>
    <property type="match status" value="1"/>
</dbReference>
<dbReference type="GeneID" id="112239709"/>
<dbReference type="GO" id="GO:0005886">
    <property type="term" value="C:plasma membrane"/>
    <property type="evidence" value="ECO:0007669"/>
    <property type="project" value="TreeGrafter"/>
</dbReference>
<dbReference type="InterPro" id="IPR050774">
    <property type="entry name" value="KCMF1/Dystrophin"/>
</dbReference>
<dbReference type="Pfam" id="PF00569">
    <property type="entry name" value="ZZ"/>
    <property type="match status" value="1"/>
</dbReference>
<organism evidence="8 9">
    <name type="scientific">Oncorhynchus tshawytscha</name>
    <name type="common">Chinook salmon</name>
    <name type="synonym">Salmo tshawytscha</name>
    <dbReference type="NCBI Taxonomy" id="74940"/>
    <lineage>
        <taxon>Eukaryota</taxon>
        <taxon>Metazoa</taxon>
        <taxon>Chordata</taxon>
        <taxon>Craniata</taxon>
        <taxon>Vertebrata</taxon>
        <taxon>Euteleostomi</taxon>
        <taxon>Actinopterygii</taxon>
        <taxon>Neopterygii</taxon>
        <taxon>Teleostei</taxon>
        <taxon>Protacanthopterygii</taxon>
        <taxon>Salmoniformes</taxon>
        <taxon>Salmonidae</taxon>
        <taxon>Salmoninae</taxon>
        <taxon>Oncorhynchus</taxon>
    </lineage>
</organism>
<feature type="region of interest" description="Disordered" evidence="6">
    <location>
        <begin position="469"/>
        <end position="545"/>
    </location>
</feature>
<dbReference type="GeneTree" id="ENSGT00940000162403"/>
<dbReference type="PANTHER" id="PTHR12268:SF18">
    <property type="entry name" value="DYSTROTELIN"/>
    <property type="match status" value="1"/>
</dbReference>
<dbReference type="InterPro" id="IPR015154">
    <property type="entry name" value="EF-hand_dom_typ2"/>
</dbReference>
<evidence type="ECO:0000256" key="4">
    <source>
        <dbReference type="PROSITE-ProRule" id="PRU00228"/>
    </source>
</evidence>
<dbReference type="PROSITE" id="PS01357">
    <property type="entry name" value="ZF_ZZ_1"/>
    <property type="match status" value="1"/>
</dbReference>
<reference evidence="8" key="2">
    <citation type="submission" date="2025-09" db="UniProtKB">
        <authorList>
            <consortium name="Ensembl"/>
        </authorList>
    </citation>
    <scope>IDENTIFICATION</scope>
</reference>
<dbReference type="CDD" id="cd16243">
    <property type="entry name" value="EFh_DYTN"/>
    <property type="match status" value="1"/>
</dbReference>
<dbReference type="PANTHER" id="PTHR12268">
    <property type="entry name" value="E3 UBIQUITIN-PROTEIN LIGASE KCMF1"/>
    <property type="match status" value="1"/>
</dbReference>
<feature type="region of interest" description="Disordered" evidence="6">
    <location>
        <begin position="309"/>
        <end position="375"/>
    </location>
</feature>